<dbReference type="Proteomes" id="UP000252355">
    <property type="component" value="Unassembled WGS sequence"/>
</dbReference>
<dbReference type="InterPro" id="IPR004155">
    <property type="entry name" value="PBS_lyase_HEAT"/>
</dbReference>
<dbReference type="PANTHER" id="PTHR12697">
    <property type="entry name" value="PBS LYASE HEAT-LIKE PROTEIN"/>
    <property type="match status" value="1"/>
</dbReference>
<name>A0A367ZRE9_9BACT</name>
<protein>
    <recommendedName>
        <fullName evidence="3">HEAT repeat domain-containing protein</fullName>
    </recommendedName>
</protein>
<organism evidence="1 2">
    <name type="scientific">Candidatus Ozemobacter sibiricus</name>
    <dbReference type="NCBI Taxonomy" id="2268124"/>
    <lineage>
        <taxon>Bacteria</taxon>
        <taxon>Candidatus Ozemobacteria</taxon>
        <taxon>Candidatus Ozemobacterales</taxon>
        <taxon>Candidatus Ozemobacteraceae</taxon>
        <taxon>Candidatus Ozemobacter</taxon>
    </lineage>
</organism>
<dbReference type="SMART" id="SM00567">
    <property type="entry name" value="EZ_HEAT"/>
    <property type="match status" value="18"/>
</dbReference>
<evidence type="ECO:0008006" key="3">
    <source>
        <dbReference type="Google" id="ProtNLM"/>
    </source>
</evidence>
<proteinExistence type="predicted"/>
<dbReference type="EMBL" id="QOQW01000005">
    <property type="protein sequence ID" value="RCK80688.1"/>
    <property type="molecule type" value="Genomic_DNA"/>
</dbReference>
<dbReference type="Pfam" id="PF13646">
    <property type="entry name" value="HEAT_2"/>
    <property type="match status" value="7"/>
</dbReference>
<dbReference type="PANTHER" id="PTHR12697:SF5">
    <property type="entry name" value="DEOXYHYPUSINE HYDROXYLASE"/>
    <property type="match status" value="1"/>
</dbReference>
<reference evidence="1 2" key="1">
    <citation type="submission" date="2018-05" db="EMBL/GenBank/DDBJ databases">
        <title>A metagenomic window into the 2 km-deep terrestrial subsurface aquifer revealed taxonomically and functionally diverse microbial community comprising novel uncultured bacterial lineages.</title>
        <authorList>
            <person name="Kadnikov V.V."/>
            <person name="Mardanov A.V."/>
            <person name="Beletsky A.V."/>
            <person name="Banks D."/>
            <person name="Pimenov N.V."/>
            <person name="Frank Y.A."/>
            <person name="Karnachuk O.V."/>
            <person name="Ravin N.V."/>
        </authorList>
    </citation>
    <scope>NUCLEOTIDE SEQUENCE [LARGE SCALE GENOMIC DNA]</scope>
    <source>
        <strain evidence="1">BY5</strain>
    </source>
</reference>
<accession>A0A367ZRE9</accession>
<comment type="caution">
    <text evidence="1">The sequence shown here is derived from an EMBL/GenBank/DDBJ whole genome shotgun (WGS) entry which is preliminary data.</text>
</comment>
<dbReference type="InterPro" id="IPR016024">
    <property type="entry name" value="ARM-type_fold"/>
</dbReference>
<evidence type="ECO:0000313" key="2">
    <source>
        <dbReference type="Proteomes" id="UP000252355"/>
    </source>
</evidence>
<dbReference type="SUPFAM" id="SSF48371">
    <property type="entry name" value="ARM repeat"/>
    <property type="match status" value="2"/>
</dbReference>
<dbReference type="AlphaFoldDB" id="A0A367ZRE9"/>
<dbReference type="GO" id="GO:0016491">
    <property type="term" value="F:oxidoreductase activity"/>
    <property type="evidence" value="ECO:0007669"/>
    <property type="project" value="TreeGrafter"/>
</dbReference>
<evidence type="ECO:0000313" key="1">
    <source>
        <dbReference type="EMBL" id="RCK80688.1"/>
    </source>
</evidence>
<sequence>MDPYTQKLIESFQRASKDKKLELLLEISRVREDAVLQFLINALGDEHWIVRKTAADCLLTFQEAALPWLSAALNSYNEDIQHWALQVLTRMGSKGAPAILRALKSPNPDVRHFAAMALGEIREPQGIMALIRALGDERWAVRKAASEALVKYGDEVIPMIEQVVTRSVDEDARFWAIKCLGKLGPKAQKILLEALRTGDKQLRYVIAAALGESGDRRVIKVLIDSLADPDWTIRKSAMTALAEIGENAFDLMIESLKDTNEDIRDGCLTALVRCGDKAMARLFAYVEAVDDNQRYVIRKGLTKIGARVVEPLMRLFKTGKAPILSFAAATLGEIGSPKAVPVLIEGLSNPDWNVRRSCAYALAEIGEKGVDRIAEALKSPNDDVRYWVTRILESIGEAGMPYLVRALQDKNKNIRFFAAKALGSSSSPEVMRDLVKALCDPSWSVRKAAFTSICKLEHLSVEQMLRNLANDNEDIRYWMGQVIEQTGAQHLEAIHECLRTGDPELRLCACQALGLIGRSESTDILITGLRDDNEWVRTYAAISLGRIGDPRAIIPLIRGLSDRNSEVHRNIVKAFQNLGPKVFDTLKDCVESDDRMLRRNAAIALGELREERGIDLLIILLEDPEEKVRQAAAEALGVFPGLKAQSVLAGALNDRSYHVRTAALTALGAHGRVESIQILMDHLNRCKDERETRVAKRQLVVLAQKLPQAFIALFKHEAAAVRALAAEALAGVGLPIIPILTEAMNGKDETTVFWCQKVIKRIRNPQEPLSDG</sequence>
<dbReference type="InterPro" id="IPR011989">
    <property type="entry name" value="ARM-like"/>
</dbReference>
<dbReference type="Gene3D" id="1.25.10.10">
    <property type="entry name" value="Leucine-rich Repeat Variant"/>
    <property type="match status" value="7"/>
</dbReference>
<gene>
    <name evidence="1" type="ORF">OZSIB_3001</name>
</gene>